<dbReference type="OrthoDB" id="2919534at2759"/>
<keyword evidence="3" id="KW-1185">Reference proteome</keyword>
<protein>
    <submittedName>
        <fullName evidence="2">Uncharacterized protein</fullName>
    </submittedName>
</protein>
<dbReference type="PANTHER" id="PTHR33240:SF15">
    <property type="entry name" value="GAG-PRO-LIKE PROTEIN"/>
    <property type="match status" value="1"/>
</dbReference>
<dbReference type="SUPFAM" id="SSF50630">
    <property type="entry name" value="Acid proteases"/>
    <property type="match status" value="1"/>
</dbReference>
<name>A0A9N7REJ3_STRHE</name>
<dbReference type="Gene3D" id="2.40.70.10">
    <property type="entry name" value="Acid Proteases"/>
    <property type="match status" value="1"/>
</dbReference>
<proteinExistence type="predicted"/>
<reference evidence="2" key="1">
    <citation type="submission" date="2019-12" db="EMBL/GenBank/DDBJ databases">
        <authorList>
            <person name="Scholes J."/>
        </authorList>
    </citation>
    <scope>NUCLEOTIDE SEQUENCE</scope>
</reference>
<dbReference type="EMBL" id="CACSLK010027752">
    <property type="protein sequence ID" value="CAA0827976.1"/>
    <property type="molecule type" value="Genomic_DNA"/>
</dbReference>
<feature type="compositionally biased region" description="Basic and acidic residues" evidence="1">
    <location>
        <begin position="110"/>
        <end position="125"/>
    </location>
</feature>
<feature type="region of interest" description="Disordered" evidence="1">
    <location>
        <begin position="322"/>
        <end position="345"/>
    </location>
</feature>
<dbReference type="AlphaFoldDB" id="A0A9N7REJ3"/>
<sequence length="345" mass="38985">MSNRERIDHLEDSVGSINEYVQSTNQVIARIERMMLQNAARQAKKNGSESSSDGESDASSEAGFHNEFTRKKGGRFGDGLDSDEDADINPRRKKPQQGAPNEILMFDPAHQGEPDTSVERKRDRSPQSSTDLTDFPPRRVNTSRGESLFSRRQTKAYARQAYYAGQRVMHAGSRPAAEPTPNKISFIDEDAFLFDHPHSDALVMTTPIMAIKIHRIMVETGAYASILYYNTFKKMGIDRKEVQPCREQIQGFNGQMTTPVGQVTLPIRFGEKGQPTRTILETFKIVDCPSEYNAILGRTALYKLRGAVSIFHYSLKGRRAGKEPMLEEDELDPRTQYEGQNHLHR</sequence>
<evidence type="ECO:0000256" key="1">
    <source>
        <dbReference type="SAM" id="MobiDB-lite"/>
    </source>
</evidence>
<comment type="caution">
    <text evidence="2">The sequence shown here is derived from an EMBL/GenBank/DDBJ whole genome shotgun (WGS) entry which is preliminary data.</text>
</comment>
<dbReference type="Proteomes" id="UP001153555">
    <property type="component" value="Unassembled WGS sequence"/>
</dbReference>
<accession>A0A9N7REJ3</accession>
<feature type="region of interest" description="Disordered" evidence="1">
    <location>
        <begin position="38"/>
        <end position="148"/>
    </location>
</feature>
<dbReference type="InterPro" id="IPR021109">
    <property type="entry name" value="Peptidase_aspartic_dom_sf"/>
</dbReference>
<dbReference type="CDD" id="cd00303">
    <property type="entry name" value="retropepsin_like"/>
    <property type="match status" value="1"/>
</dbReference>
<dbReference type="PANTHER" id="PTHR33240">
    <property type="entry name" value="OS08G0508500 PROTEIN"/>
    <property type="match status" value="1"/>
</dbReference>
<gene>
    <name evidence="2" type="ORF">SHERM_23671</name>
</gene>
<evidence type="ECO:0000313" key="2">
    <source>
        <dbReference type="EMBL" id="CAA0827976.1"/>
    </source>
</evidence>
<organism evidence="2 3">
    <name type="scientific">Striga hermonthica</name>
    <name type="common">Purple witchweed</name>
    <name type="synonym">Buchnera hermonthica</name>
    <dbReference type="NCBI Taxonomy" id="68872"/>
    <lineage>
        <taxon>Eukaryota</taxon>
        <taxon>Viridiplantae</taxon>
        <taxon>Streptophyta</taxon>
        <taxon>Embryophyta</taxon>
        <taxon>Tracheophyta</taxon>
        <taxon>Spermatophyta</taxon>
        <taxon>Magnoliopsida</taxon>
        <taxon>eudicotyledons</taxon>
        <taxon>Gunneridae</taxon>
        <taxon>Pentapetalae</taxon>
        <taxon>asterids</taxon>
        <taxon>lamiids</taxon>
        <taxon>Lamiales</taxon>
        <taxon>Orobanchaceae</taxon>
        <taxon>Buchnereae</taxon>
        <taxon>Striga</taxon>
    </lineage>
</organism>
<evidence type="ECO:0000313" key="3">
    <source>
        <dbReference type="Proteomes" id="UP001153555"/>
    </source>
</evidence>